<feature type="domain" description="OTU" evidence="2">
    <location>
        <begin position="1"/>
        <end position="86"/>
    </location>
</feature>
<dbReference type="Proteomes" id="UP000023152">
    <property type="component" value="Unassembled WGS sequence"/>
</dbReference>
<protein>
    <recommendedName>
        <fullName evidence="2">OTU domain-containing protein</fullName>
    </recommendedName>
</protein>
<proteinExistence type="predicted"/>
<feature type="compositionally biased region" description="Polar residues" evidence="1">
    <location>
        <begin position="188"/>
        <end position="199"/>
    </location>
</feature>
<feature type="compositionally biased region" description="Low complexity" evidence="1">
    <location>
        <begin position="145"/>
        <end position="163"/>
    </location>
</feature>
<dbReference type="InterPro" id="IPR038765">
    <property type="entry name" value="Papain-like_cys_pep_sf"/>
</dbReference>
<reference evidence="3 4" key="1">
    <citation type="journal article" date="2013" name="Curr. Biol.">
        <title>The Genome of the Foraminiferan Reticulomyxa filosa.</title>
        <authorList>
            <person name="Glockner G."/>
            <person name="Hulsmann N."/>
            <person name="Schleicher M."/>
            <person name="Noegel A.A."/>
            <person name="Eichinger L."/>
            <person name="Gallinger C."/>
            <person name="Pawlowski J."/>
            <person name="Sierra R."/>
            <person name="Euteneuer U."/>
            <person name="Pillet L."/>
            <person name="Moustafa A."/>
            <person name="Platzer M."/>
            <person name="Groth M."/>
            <person name="Szafranski K."/>
            <person name="Schliwa M."/>
        </authorList>
    </citation>
    <scope>NUCLEOTIDE SEQUENCE [LARGE SCALE GENOMIC DNA]</scope>
</reference>
<feature type="compositionally biased region" description="Acidic residues" evidence="1">
    <location>
        <begin position="123"/>
        <end position="142"/>
    </location>
</feature>
<gene>
    <name evidence="3" type="ORF">RFI_14817</name>
</gene>
<feature type="compositionally biased region" description="Basic and acidic residues" evidence="1">
    <location>
        <begin position="102"/>
        <end position="122"/>
    </location>
</feature>
<evidence type="ECO:0000313" key="3">
    <source>
        <dbReference type="EMBL" id="ETO22383.1"/>
    </source>
</evidence>
<keyword evidence="4" id="KW-1185">Reference proteome</keyword>
<dbReference type="InterPro" id="IPR003323">
    <property type="entry name" value="OTU_dom"/>
</dbReference>
<dbReference type="EMBL" id="ASPP01010787">
    <property type="protein sequence ID" value="ETO22383.1"/>
    <property type="molecule type" value="Genomic_DNA"/>
</dbReference>
<feature type="region of interest" description="Disordered" evidence="1">
    <location>
        <begin position="89"/>
        <end position="203"/>
    </location>
</feature>
<feature type="compositionally biased region" description="Basic and acidic residues" evidence="1">
    <location>
        <begin position="174"/>
        <end position="187"/>
    </location>
</feature>
<comment type="caution">
    <text evidence="3">The sequence shown here is derived from an EMBL/GenBank/DDBJ whole genome shotgun (WGS) entry which is preliminary data.</text>
</comment>
<evidence type="ECO:0000313" key="4">
    <source>
        <dbReference type="Proteomes" id="UP000023152"/>
    </source>
</evidence>
<dbReference type="Gene3D" id="3.90.70.80">
    <property type="match status" value="1"/>
</dbReference>
<evidence type="ECO:0000256" key="1">
    <source>
        <dbReference type="SAM" id="MobiDB-lite"/>
    </source>
</evidence>
<dbReference type="SUPFAM" id="SSF54001">
    <property type="entry name" value="Cysteine proteinases"/>
    <property type="match status" value="1"/>
</dbReference>
<dbReference type="AlphaFoldDB" id="X6N930"/>
<sequence>TFFENFILDWDETLRQKSQQYEWGDHVDINAMSELYNVRVQVYELNKATNKLYMSYDQGVHENTQDLPVLLLARHRKKHYNIIKNPEAYLKNPRPLGGTSNREGKTSIREIRLKEEEAAPENKEEEDLKEEDDEEEEEDEGEGNNGNENSQSSQNNHNNQNNQIHQKRQSSGDVDDKKINSIIKEESNPTYKSLSNPRENLSDLRNRGMSKRQLGGVQPSLFPVQLQIVEFNTILDKNIKKRSGLNSIDVTKVFGPCLERLCKNVRQKWEQDHPGLSTDVLDRFYQGRYSGDNLKTETQRFVHQLQEKTHREIFDGDVILSTFNNNVANTFTENLSSVVLCVKDNPCLQFVERIIVWRCVNFEFNDSSNNKKKQNYSKQFKCCIWFLQILVLYDQLRK</sequence>
<name>X6N930_RETFI</name>
<dbReference type="OrthoDB" id="409956at2759"/>
<dbReference type="PROSITE" id="PS50802">
    <property type="entry name" value="OTU"/>
    <property type="match status" value="1"/>
</dbReference>
<organism evidence="3 4">
    <name type="scientific">Reticulomyxa filosa</name>
    <dbReference type="NCBI Taxonomy" id="46433"/>
    <lineage>
        <taxon>Eukaryota</taxon>
        <taxon>Sar</taxon>
        <taxon>Rhizaria</taxon>
        <taxon>Retaria</taxon>
        <taxon>Foraminifera</taxon>
        <taxon>Monothalamids</taxon>
        <taxon>Reticulomyxidae</taxon>
        <taxon>Reticulomyxa</taxon>
    </lineage>
</organism>
<feature type="non-terminal residue" evidence="3">
    <location>
        <position position="1"/>
    </location>
</feature>
<accession>X6N930</accession>
<evidence type="ECO:0000259" key="2">
    <source>
        <dbReference type="PROSITE" id="PS50802"/>
    </source>
</evidence>